<keyword evidence="2" id="KW-1185">Reference proteome</keyword>
<reference evidence="2" key="1">
    <citation type="journal article" date="2019" name="Int. J. Syst. Evol. Microbiol.">
        <title>The Global Catalogue of Microorganisms (GCM) 10K type strain sequencing project: providing services to taxonomists for standard genome sequencing and annotation.</title>
        <authorList>
            <consortium name="The Broad Institute Genomics Platform"/>
            <consortium name="The Broad Institute Genome Sequencing Center for Infectious Disease"/>
            <person name="Wu L."/>
            <person name="Ma J."/>
        </authorList>
    </citation>
    <scope>NUCLEOTIDE SEQUENCE [LARGE SCALE GENOMIC DNA]</scope>
    <source>
        <strain evidence="2">KACC 12634</strain>
    </source>
</reference>
<evidence type="ECO:0000313" key="1">
    <source>
        <dbReference type="EMBL" id="MFC6957572.1"/>
    </source>
</evidence>
<name>A0ABW2D8X6_9ACTN</name>
<dbReference type="RefSeq" id="WP_382349383.1">
    <property type="nucleotide sequence ID" value="NZ_JBHMBP010000002.1"/>
</dbReference>
<gene>
    <name evidence="1" type="ORF">ACFQS3_10245</name>
</gene>
<accession>A0ABW2D8X6</accession>
<dbReference type="EMBL" id="JBHSYS010000002">
    <property type="protein sequence ID" value="MFC6957572.1"/>
    <property type="molecule type" value="Genomic_DNA"/>
</dbReference>
<proteinExistence type="predicted"/>
<evidence type="ECO:0000313" key="2">
    <source>
        <dbReference type="Proteomes" id="UP001596470"/>
    </source>
</evidence>
<organism evidence="1 2">
    <name type="scientific">Glycomyces mayteni</name>
    <dbReference type="NCBI Taxonomy" id="543887"/>
    <lineage>
        <taxon>Bacteria</taxon>
        <taxon>Bacillati</taxon>
        <taxon>Actinomycetota</taxon>
        <taxon>Actinomycetes</taxon>
        <taxon>Glycomycetales</taxon>
        <taxon>Glycomycetaceae</taxon>
        <taxon>Glycomyces</taxon>
    </lineage>
</organism>
<protein>
    <submittedName>
        <fullName evidence="1">Uncharacterized protein</fullName>
    </submittedName>
</protein>
<sequence>MSDEYASVDEAIAAVKAAYPDAESMPGLNGLYSSTLVYYDPQRHKVAVIGDGLEDTVHPAVYVDLIDGIDIAGELEVYDMLNDEALRGPFDYDGGDATAAVDEVARIYIESHMARLRGKEVEEDRLHNWLHFELEKTIAAMRKQIALLESVQLRVLHTVIGDETTPEGVEKALDRLNVTPEQLRDLILDDKRRFERLTLPLWIDES</sequence>
<comment type="caution">
    <text evidence="1">The sequence shown here is derived from an EMBL/GenBank/DDBJ whole genome shotgun (WGS) entry which is preliminary data.</text>
</comment>
<dbReference type="Proteomes" id="UP001596470">
    <property type="component" value="Unassembled WGS sequence"/>
</dbReference>